<evidence type="ECO:0000256" key="7">
    <source>
        <dbReference type="ARBA" id="ARBA00023163"/>
    </source>
</evidence>
<keyword evidence="6" id="KW-0238">DNA-binding</keyword>
<feature type="region of interest" description="Disordered" evidence="9">
    <location>
        <begin position="108"/>
        <end position="138"/>
    </location>
</feature>
<dbReference type="InterPro" id="IPR013783">
    <property type="entry name" value="Ig-like_fold"/>
</dbReference>
<comment type="subcellular location">
    <subcellularLocation>
        <location evidence="2">Cytoplasm</location>
    </subcellularLocation>
    <subcellularLocation>
        <location evidence="1">Nucleus</location>
    </subcellularLocation>
</comment>
<evidence type="ECO:0000256" key="5">
    <source>
        <dbReference type="ARBA" id="ARBA00023015"/>
    </source>
</evidence>
<evidence type="ECO:0000259" key="10">
    <source>
        <dbReference type="PROSITE" id="PS50254"/>
    </source>
</evidence>
<dbReference type="InterPro" id="IPR008967">
    <property type="entry name" value="p53-like_TF_DNA-bd_sf"/>
</dbReference>
<dbReference type="SUPFAM" id="SSF49417">
    <property type="entry name" value="p53-like transcription factors"/>
    <property type="match status" value="1"/>
</dbReference>
<evidence type="ECO:0000256" key="4">
    <source>
        <dbReference type="ARBA" id="ARBA00022553"/>
    </source>
</evidence>
<evidence type="ECO:0000256" key="1">
    <source>
        <dbReference type="ARBA" id="ARBA00004123"/>
    </source>
</evidence>
<dbReference type="Gene3D" id="2.60.40.10">
    <property type="entry name" value="Immunoglobulins"/>
    <property type="match status" value="1"/>
</dbReference>
<dbReference type="SUPFAM" id="SSF81296">
    <property type="entry name" value="E set domains"/>
    <property type="match status" value="1"/>
</dbReference>
<feature type="domain" description="RHD" evidence="10">
    <location>
        <begin position="222"/>
        <end position="413"/>
    </location>
</feature>
<dbReference type="PANTHER" id="PTHR12533">
    <property type="entry name" value="NFAT"/>
    <property type="match status" value="1"/>
</dbReference>
<dbReference type="Pfam" id="PF00554">
    <property type="entry name" value="RHD_DNA_bind"/>
    <property type="match status" value="1"/>
</dbReference>
<dbReference type="InterPro" id="IPR032397">
    <property type="entry name" value="RHD_dimer"/>
</dbReference>
<proteinExistence type="predicted"/>
<evidence type="ECO:0000313" key="11">
    <source>
        <dbReference type="EMBL" id="KAG7311835.1"/>
    </source>
</evidence>
<dbReference type="Pfam" id="PF16179">
    <property type="entry name" value="RHD_dimer"/>
    <property type="match status" value="1"/>
</dbReference>
<keyword evidence="5" id="KW-0805">Transcription regulation</keyword>
<dbReference type="InterPro" id="IPR008366">
    <property type="entry name" value="NFAT"/>
</dbReference>
<keyword evidence="7" id="KW-0804">Transcription</keyword>
<evidence type="ECO:0000256" key="6">
    <source>
        <dbReference type="ARBA" id="ARBA00023125"/>
    </source>
</evidence>
<evidence type="ECO:0000256" key="9">
    <source>
        <dbReference type="SAM" id="MobiDB-lite"/>
    </source>
</evidence>
<evidence type="ECO:0000256" key="8">
    <source>
        <dbReference type="ARBA" id="ARBA00023242"/>
    </source>
</evidence>
<keyword evidence="12" id="KW-1185">Reference proteome</keyword>
<dbReference type="PROSITE" id="PS50254">
    <property type="entry name" value="REL_2"/>
    <property type="match status" value="1"/>
</dbReference>
<keyword evidence="8" id="KW-0539">Nucleus</keyword>
<dbReference type="InterPro" id="IPR011539">
    <property type="entry name" value="RHD_DNA_bind_dom"/>
</dbReference>
<name>A0ABQ7R3H0_PLUXY</name>
<protein>
    <recommendedName>
        <fullName evidence="10">RHD domain-containing protein</fullName>
    </recommendedName>
</protein>
<dbReference type="Proteomes" id="UP000823941">
    <property type="component" value="Chromosome 4"/>
</dbReference>
<reference evidence="11 12" key="1">
    <citation type="submission" date="2021-06" db="EMBL/GenBank/DDBJ databases">
        <title>A haploid diamondback moth (Plutella xylostella L.) genome assembly resolves 31 chromosomes and identifies a diamide resistance mutation.</title>
        <authorList>
            <person name="Ward C.M."/>
            <person name="Perry K.D."/>
            <person name="Baker G."/>
            <person name="Powis K."/>
            <person name="Heckel D.G."/>
            <person name="Baxter S.W."/>
        </authorList>
    </citation>
    <scope>NUCLEOTIDE SEQUENCE [LARGE SCALE GENOMIC DNA]</scope>
    <source>
        <strain evidence="11 12">LV</strain>
        <tissue evidence="11">Single pupa</tissue>
    </source>
</reference>
<gene>
    <name evidence="11" type="ORF">JYU34_002918</name>
</gene>
<dbReference type="EMBL" id="JAHIBW010000004">
    <property type="protein sequence ID" value="KAG7311835.1"/>
    <property type="molecule type" value="Genomic_DNA"/>
</dbReference>
<sequence length="589" mass="64458">MLLKCTADGRRIKVNEAPVSQGNVARGMKMTMSTTSTMSARIHRKVMRAPHKRAHPGKMPHHAGKMTHHAGKLPHHAGKMTHHAGKLPHHAHAGKLSHLGKFGKFSNYPHTAHSLRPPEPCDNSNDSGLGTDHDQRHAASRIRAGCSLSSPSILEAPGKRFLEPAYRPCGKQGGGKVANKFSGGKLPSGKIAGGKLSGKLSGKYGGKLAQALARRRALALHAGPPGLAAPLMCRSRDGRVELQILCQPESQHRARYQTEGSRGAVKDNSGNGFPIVKLVGYDKPAVLQVFIGTDTGRVAPHMFYQACRVSGKNSTPCKERKEDGTVVIEIDLEPAKNWQVTCDCVGILKERNVDVEHRFGEALSSGSSAHVSRGKKKSTRCRMVFRTEILNAEGHTEALQVCSTQIICTQPPGVPEVCRKSLVSAPATGGLELYLLGKNFLKETRVVFCHRHDAGVWEEEVVPDKEFLQQTHLVCCVPPYHRTDITETVSVQFFVRSGGKTSEPHSFYYTPPSQDTGPQHCTRHHAQGNKKCNNFTAPRNRFMVYLCLAVYRSVLRLAGRKKRSLWSSLHLPPKSFVIKLKIGTVVAVT</sequence>
<evidence type="ECO:0000256" key="3">
    <source>
        <dbReference type="ARBA" id="ARBA00022490"/>
    </source>
</evidence>
<dbReference type="InterPro" id="IPR014756">
    <property type="entry name" value="Ig_E-set"/>
</dbReference>
<organism evidence="11 12">
    <name type="scientific">Plutella xylostella</name>
    <name type="common">Diamondback moth</name>
    <name type="synonym">Plutella maculipennis</name>
    <dbReference type="NCBI Taxonomy" id="51655"/>
    <lineage>
        <taxon>Eukaryota</taxon>
        <taxon>Metazoa</taxon>
        <taxon>Ecdysozoa</taxon>
        <taxon>Arthropoda</taxon>
        <taxon>Hexapoda</taxon>
        <taxon>Insecta</taxon>
        <taxon>Pterygota</taxon>
        <taxon>Neoptera</taxon>
        <taxon>Endopterygota</taxon>
        <taxon>Lepidoptera</taxon>
        <taxon>Glossata</taxon>
        <taxon>Ditrysia</taxon>
        <taxon>Yponomeutoidea</taxon>
        <taxon>Plutellidae</taxon>
        <taxon>Plutella</taxon>
    </lineage>
</organism>
<evidence type="ECO:0000256" key="2">
    <source>
        <dbReference type="ARBA" id="ARBA00004496"/>
    </source>
</evidence>
<dbReference type="PANTHER" id="PTHR12533:SF7">
    <property type="entry name" value="NFAT NUCLEAR FACTOR, ISOFORM B"/>
    <property type="match status" value="1"/>
</dbReference>
<keyword evidence="4" id="KW-0597">Phosphoprotein</keyword>
<dbReference type="Gene3D" id="2.60.40.340">
    <property type="entry name" value="Rel homology domain (RHD), DNA-binding domain"/>
    <property type="match status" value="1"/>
</dbReference>
<comment type="caution">
    <text evidence="11">The sequence shown here is derived from an EMBL/GenBank/DDBJ whole genome shotgun (WGS) entry which is preliminary data.</text>
</comment>
<keyword evidence="3" id="KW-0963">Cytoplasm</keyword>
<feature type="region of interest" description="Disordered" evidence="9">
    <location>
        <begin position="52"/>
        <end position="83"/>
    </location>
</feature>
<dbReference type="SMART" id="SM00429">
    <property type="entry name" value="IPT"/>
    <property type="match status" value="1"/>
</dbReference>
<accession>A0ABQ7R3H0</accession>
<dbReference type="PRINTS" id="PR01789">
    <property type="entry name" value="NUCFACTORATC"/>
</dbReference>
<dbReference type="InterPro" id="IPR037059">
    <property type="entry name" value="RHD_DNA_bind_dom_sf"/>
</dbReference>
<evidence type="ECO:0000313" key="12">
    <source>
        <dbReference type="Proteomes" id="UP000823941"/>
    </source>
</evidence>
<dbReference type="InterPro" id="IPR002909">
    <property type="entry name" value="IPT_dom"/>
</dbReference>